<evidence type="ECO:0000313" key="2">
    <source>
        <dbReference type="Proteomes" id="UP000187203"/>
    </source>
</evidence>
<comment type="caution">
    <text evidence="1">The sequence shown here is derived from an EMBL/GenBank/DDBJ whole genome shotgun (WGS) entry which is preliminary data.</text>
</comment>
<accession>A0A1R3KSP0</accession>
<name>A0A1R3KSP0_9ROSI</name>
<sequence length="47" mass="5728">MKFFDLLSTEDMERLRVRDSGPFFVCFHGREERVQRCQECEIMREGL</sequence>
<dbReference type="Proteomes" id="UP000187203">
    <property type="component" value="Unassembled WGS sequence"/>
</dbReference>
<reference evidence="2" key="1">
    <citation type="submission" date="2013-09" db="EMBL/GenBank/DDBJ databases">
        <title>Corchorus olitorius genome sequencing.</title>
        <authorList>
            <person name="Alam M."/>
            <person name="Haque M.S."/>
            <person name="Islam M.S."/>
            <person name="Emdad E.M."/>
            <person name="Islam M.M."/>
            <person name="Ahmed B."/>
            <person name="Halim A."/>
            <person name="Hossen Q.M.M."/>
            <person name="Hossain M.Z."/>
            <person name="Ahmed R."/>
            <person name="Khan M.M."/>
            <person name="Islam R."/>
            <person name="Rashid M.M."/>
            <person name="Khan S.A."/>
            <person name="Rahman M.S."/>
            <person name="Alam M."/>
            <person name="Yahiya A.S."/>
            <person name="Khan M.S."/>
            <person name="Azam M.S."/>
            <person name="Haque T."/>
            <person name="Lashkar M.Z.H."/>
            <person name="Akhand A.I."/>
            <person name="Morshed G."/>
            <person name="Roy S."/>
            <person name="Uddin K.S."/>
            <person name="Rabeya T."/>
            <person name="Hossain A.S."/>
            <person name="Chowdhury A."/>
            <person name="Snigdha A.R."/>
            <person name="Mortoza M.S."/>
            <person name="Matin S.A."/>
            <person name="Hoque S.M.E."/>
            <person name="Islam M.K."/>
            <person name="Roy D.K."/>
            <person name="Haider R."/>
            <person name="Moosa M.M."/>
            <person name="Elias S.M."/>
            <person name="Hasan A.M."/>
            <person name="Jahan S."/>
            <person name="Shafiuddin M."/>
            <person name="Mahmood N."/>
            <person name="Shommy N.S."/>
        </authorList>
    </citation>
    <scope>NUCLEOTIDE SEQUENCE [LARGE SCALE GENOMIC DNA]</scope>
    <source>
        <strain evidence="2">cv. O-4</strain>
    </source>
</reference>
<proteinExistence type="predicted"/>
<evidence type="ECO:0000313" key="1">
    <source>
        <dbReference type="EMBL" id="OMP10077.1"/>
    </source>
</evidence>
<protein>
    <submittedName>
        <fullName evidence="1">Uncharacterized protein</fullName>
    </submittedName>
</protein>
<keyword evidence="2" id="KW-1185">Reference proteome</keyword>
<organism evidence="1 2">
    <name type="scientific">Corchorus olitorius</name>
    <dbReference type="NCBI Taxonomy" id="93759"/>
    <lineage>
        <taxon>Eukaryota</taxon>
        <taxon>Viridiplantae</taxon>
        <taxon>Streptophyta</taxon>
        <taxon>Embryophyta</taxon>
        <taxon>Tracheophyta</taxon>
        <taxon>Spermatophyta</taxon>
        <taxon>Magnoliopsida</taxon>
        <taxon>eudicotyledons</taxon>
        <taxon>Gunneridae</taxon>
        <taxon>Pentapetalae</taxon>
        <taxon>rosids</taxon>
        <taxon>malvids</taxon>
        <taxon>Malvales</taxon>
        <taxon>Malvaceae</taxon>
        <taxon>Grewioideae</taxon>
        <taxon>Apeibeae</taxon>
        <taxon>Corchorus</taxon>
    </lineage>
</organism>
<dbReference type="AlphaFoldDB" id="A0A1R3KSP0"/>
<dbReference type="EMBL" id="AWUE01012047">
    <property type="protein sequence ID" value="OMP10077.1"/>
    <property type="molecule type" value="Genomic_DNA"/>
</dbReference>
<gene>
    <name evidence="1" type="ORF">COLO4_04846</name>
</gene>